<protein>
    <recommendedName>
        <fullName evidence="2">Response regulatory domain-containing protein</fullName>
    </recommendedName>
</protein>
<feature type="non-terminal residue" evidence="3">
    <location>
        <position position="144"/>
    </location>
</feature>
<dbReference type="PANTHER" id="PTHR44591">
    <property type="entry name" value="STRESS RESPONSE REGULATOR PROTEIN 1"/>
    <property type="match status" value="1"/>
</dbReference>
<dbReference type="SUPFAM" id="SSF52172">
    <property type="entry name" value="CheY-like"/>
    <property type="match status" value="1"/>
</dbReference>
<accession>A0A382WLP8</accession>
<dbReference type="PANTHER" id="PTHR44591:SF3">
    <property type="entry name" value="RESPONSE REGULATORY DOMAIN-CONTAINING PROTEIN"/>
    <property type="match status" value="1"/>
</dbReference>
<dbReference type="Gene3D" id="3.40.50.2300">
    <property type="match status" value="1"/>
</dbReference>
<dbReference type="EMBL" id="UINC01160839">
    <property type="protein sequence ID" value="SVD59703.1"/>
    <property type="molecule type" value="Genomic_DNA"/>
</dbReference>
<evidence type="ECO:0000256" key="1">
    <source>
        <dbReference type="ARBA" id="ARBA00022553"/>
    </source>
</evidence>
<dbReference type="InterPro" id="IPR001789">
    <property type="entry name" value="Sig_transdc_resp-reg_receiver"/>
</dbReference>
<gene>
    <name evidence="3" type="ORF">METZ01_LOCUS412557</name>
</gene>
<dbReference type="AlphaFoldDB" id="A0A382WLP8"/>
<evidence type="ECO:0000259" key="2">
    <source>
        <dbReference type="PROSITE" id="PS50110"/>
    </source>
</evidence>
<feature type="domain" description="Response regulatory" evidence="2">
    <location>
        <begin position="13"/>
        <end position="130"/>
    </location>
</feature>
<dbReference type="InterPro" id="IPR011006">
    <property type="entry name" value="CheY-like_superfamily"/>
</dbReference>
<dbReference type="InterPro" id="IPR050595">
    <property type="entry name" value="Bact_response_regulator"/>
</dbReference>
<evidence type="ECO:0000313" key="3">
    <source>
        <dbReference type="EMBL" id="SVD59703.1"/>
    </source>
</evidence>
<organism evidence="3">
    <name type="scientific">marine metagenome</name>
    <dbReference type="NCBI Taxonomy" id="408172"/>
    <lineage>
        <taxon>unclassified sequences</taxon>
        <taxon>metagenomes</taxon>
        <taxon>ecological metagenomes</taxon>
    </lineage>
</organism>
<name>A0A382WLP8_9ZZZZ</name>
<proteinExistence type="predicted"/>
<dbReference type="PROSITE" id="PS50110">
    <property type="entry name" value="RESPONSE_REGULATORY"/>
    <property type="match status" value="1"/>
</dbReference>
<dbReference type="Pfam" id="PF00072">
    <property type="entry name" value="Response_reg"/>
    <property type="match status" value="1"/>
</dbReference>
<keyword evidence="1" id="KW-0597">Phosphoprotein</keyword>
<dbReference type="GO" id="GO:0000160">
    <property type="term" value="P:phosphorelay signal transduction system"/>
    <property type="evidence" value="ECO:0007669"/>
    <property type="project" value="InterPro"/>
</dbReference>
<reference evidence="3" key="1">
    <citation type="submission" date="2018-05" db="EMBL/GenBank/DDBJ databases">
        <authorList>
            <person name="Lanie J.A."/>
            <person name="Ng W.-L."/>
            <person name="Kazmierczak K.M."/>
            <person name="Andrzejewski T.M."/>
            <person name="Davidsen T.M."/>
            <person name="Wayne K.J."/>
            <person name="Tettelin H."/>
            <person name="Glass J.I."/>
            <person name="Rusch D."/>
            <person name="Podicherti R."/>
            <person name="Tsui H.-C.T."/>
            <person name="Winkler M.E."/>
        </authorList>
    </citation>
    <scope>NUCLEOTIDE SEQUENCE</scope>
</reference>
<sequence>MASKKPKKNHIGIILIVEDVYMVRRTVHLMLESAGHKVMEAPDAQKAMDFIKSGQVPDLIILDIAMPGMDGLDFLRVLRAYPETKNTPIMMCTARGEENTIKSARQSGATDFMVKPVNRDTIVAKVKQLLTEYPPASARLAEAA</sequence>
<dbReference type="SMART" id="SM00448">
    <property type="entry name" value="REC"/>
    <property type="match status" value="1"/>
</dbReference>